<feature type="coiled-coil region" evidence="1">
    <location>
        <begin position="581"/>
        <end position="639"/>
    </location>
</feature>
<feature type="compositionally biased region" description="Low complexity" evidence="2">
    <location>
        <begin position="182"/>
        <end position="196"/>
    </location>
</feature>
<feature type="compositionally biased region" description="Polar residues" evidence="2">
    <location>
        <begin position="475"/>
        <end position="490"/>
    </location>
</feature>
<feature type="region of interest" description="Disordered" evidence="2">
    <location>
        <begin position="861"/>
        <end position="890"/>
    </location>
</feature>
<dbReference type="PANTHER" id="PTHR47270:SF3">
    <property type="entry name" value="HYPOTETICAL PROTEIN"/>
    <property type="match status" value="1"/>
</dbReference>
<feature type="coiled-coil region" evidence="1">
    <location>
        <begin position="1059"/>
        <end position="1093"/>
    </location>
</feature>
<feature type="compositionally biased region" description="Basic and acidic residues" evidence="2">
    <location>
        <begin position="346"/>
        <end position="356"/>
    </location>
</feature>
<feature type="compositionally biased region" description="Polar residues" evidence="2">
    <location>
        <begin position="922"/>
        <end position="940"/>
    </location>
</feature>
<feature type="region of interest" description="Disordered" evidence="2">
    <location>
        <begin position="919"/>
        <end position="952"/>
    </location>
</feature>
<protein>
    <submittedName>
        <fullName evidence="3">Uncharacterized protein</fullName>
    </submittedName>
</protein>
<organism evidence="3 4">
    <name type="scientific">Chionoecetes opilio</name>
    <name type="common">Atlantic snow crab</name>
    <name type="synonym">Cancer opilio</name>
    <dbReference type="NCBI Taxonomy" id="41210"/>
    <lineage>
        <taxon>Eukaryota</taxon>
        <taxon>Metazoa</taxon>
        <taxon>Ecdysozoa</taxon>
        <taxon>Arthropoda</taxon>
        <taxon>Crustacea</taxon>
        <taxon>Multicrustacea</taxon>
        <taxon>Malacostraca</taxon>
        <taxon>Eumalacostraca</taxon>
        <taxon>Eucarida</taxon>
        <taxon>Decapoda</taxon>
        <taxon>Pleocyemata</taxon>
        <taxon>Brachyura</taxon>
        <taxon>Eubrachyura</taxon>
        <taxon>Majoidea</taxon>
        <taxon>Majidae</taxon>
        <taxon>Chionoecetes</taxon>
    </lineage>
</organism>
<reference evidence="3" key="1">
    <citation type="submission" date="2020-07" db="EMBL/GenBank/DDBJ databases">
        <title>The High-quality genome of the commercially important snow crab, Chionoecetes opilio.</title>
        <authorList>
            <person name="Jeong J.-H."/>
            <person name="Ryu S."/>
        </authorList>
    </citation>
    <scope>NUCLEOTIDE SEQUENCE</scope>
    <source>
        <strain evidence="3">MADBK_172401_WGS</strain>
        <tissue evidence="3">Digestive gland</tissue>
    </source>
</reference>
<gene>
    <name evidence="3" type="ORF">GWK47_047600</name>
</gene>
<feature type="coiled-coil region" evidence="1">
    <location>
        <begin position="696"/>
        <end position="733"/>
    </location>
</feature>
<feature type="compositionally biased region" description="Basic and acidic residues" evidence="2">
    <location>
        <begin position="414"/>
        <end position="424"/>
    </location>
</feature>
<evidence type="ECO:0000256" key="2">
    <source>
        <dbReference type="SAM" id="MobiDB-lite"/>
    </source>
</evidence>
<evidence type="ECO:0000313" key="4">
    <source>
        <dbReference type="Proteomes" id="UP000770661"/>
    </source>
</evidence>
<dbReference type="PANTHER" id="PTHR47270">
    <property type="entry name" value="PROTEIN MLP1-LIKE"/>
    <property type="match status" value="1"/>
</dbReference>
<name>A0A8J5CG77_CHIOP</name>
<evidence type="ECO:0000256" key="1">
    <source>
        <dbReference type="SAM" id="Coils"/>
    </source>
</evidence>
<feature type="compositionally biased region" description="Low complexity" evidence="2">
    <location>
        <begin position="441"/>
        <end position="457"/>
    </location>
</feature>
<keyword evidence="4" id="KW-1185">Reference proteome</keyword>
<feature type="compositionally biased region" description="Polar residues" evidence="2">
    <location>
        <begin position="251"/>
        <end position="262"/>
    </location>
</feature>
<feature type="coiled-coil region" evidence="1">
    <location>
        <begin position="977"/>
        <end position="1004"/>
    </location>
</feature>
<accession>A0A8J5CG77</accession>
<feature type="region of interest" description="Disordered" evidence="2">
    <location>
        <begin position="175"/>
        <end position="490"/>
    </location>
</feature>
<proteinExistence type="predicted"/>
<evidence type="ECO:0000313" key="3">
    <source>
        <dbReference type="EMBL" id="KAG0720873.1"/>
    </source>
</evidence>
<feature type="compositionally biased region" description="Basic and acidic residues" evidence="2">
    <location>
        <begin position="291"/>
        <end position="308"/>
    </location>
</feature>
<dbReference type="OrthoDB" id="7475679at2759"/>
<dbReference type="AlphaFoldDB" id="A0A8J5CG77"/>
<feature type="compositionally biased region" description="Low complexity" evidence="2">
    <location>
        <begin position="208"/>
        <end position="231"/>
    </location>
</feature>
<keyword evidence="1" id="KW-0175">Coiled coil</keyword>
<feature type="compositionally biased region" description="Basic and acidic residues" evidence="2">
    <location>
        <begin position="315"/>
        <end position="324"/>
    </location>
</feature>
<sequence>MLGESVVVGVAVAGAPLHRPRSADNLSCLGPASSLPALDDLTESEVFVGDEDDEVEGETYLRPLLLPLDPSLPGEVTPPDLLSPPCPLPTTSLVIAYHEDAMRLPLDAVKEEVEAEALEEASMILSSGPASLGHASLGPCSLTSSMVSSTSLEDSTLSSRTDTFDTVIAAIPDLSPLSTEAPSSPSPFSRSTSIRPGNKDTVRAAGLSARSSPTSPRGSSGCSSPRTSTESLNTPDKWRGASGTSLRCEGGSTNSSRGSTPRGTPRKTAAASKVDDKRTPRGTGRSTVGVGDRRPCVRSKEARRDTHTHAHTRTKTVESREEARSNTLGRKKKPEAEVRSGTTPARRKEVRPEKETTASVPIEKYGSLGRRRRIKEAPGEAKDGGSVGREGGALTRDSKHTLDKYATLPRRRAREVSARWKEQLAAEDEASRSSLRRTKSVGKSEASAASSAVARGRTALMTTSLPASALRPRSPRTNLPPKSTSTSTSNLAVRKERTIICMEAAIQTVLTGGDVASALRAMSRQNSLCTEESDEAPEVTRPHVAIVREESSPEELPPTRSVEVQVELAWRLGEGELPEHVRRLTEEHTRLQNEHSRARVRLEEMEGLKEELQRIRVSVEEERTEKEEVQGELDRTSQRVKDMLISIEGVEHEFNSRGDSLVELESQLHHSADIHIQMQDRMDRFEECNLKIKRDLDKSVAAQKTLLQQVQDLENESREMADFMAEEKNALAECLREAEGEVGSGEAEGEVSSGEAGGYQDQVRKLRAECQLLSTKLKEKEEEMKHVARVAEDRRSKYMQLQSEMSSAQCRTRDAMVCQGAEVSGAAVSLTNVSSRLRSLIAKLVQDYSITEADLEMIVTPSESDSSASSTNVTPEHKPRIKAAMRRTPSPRKTASFMTALLCAMRMGPKPRLGDLGGAVRSLTNGTSKEVTEGRNSPEGSESHELVEGSNVSSLTDQVTDMDVLLTSFLKVCCVLKNESDLQLTETEDENERLISQMRSQQQVIDQQHADYEAMTRSEGRAKKELAAVKHDLEVANKNLIKYYEAEYDHQVMKLQYEVEKLGGTVRHLEALNEEKERQLEEALSRLSAVQESAPANHVPEASHYREVSSLSDKVTSLRQSVMEREKQIIELNERHGKDLASLREVQRSSMQHTTTMDHVLKTMEGIPDVVSSCPSLKQLFNTLAAKEMSTKQQQNGNINTQNGFANNTINNKDLNANPQSIISPTVNDKRLIITNQSAETHL</sequence>
<dbReference type="Proteomes" id="UP000770661">
    <property type="component" value="Unassembled WGS sequence"/>
</dbReference>
<comment type="caution">
    <text evidence="3">The sequence shown here is derived from an EMBL/GenBank/DDBJ whole genome shotgun (WGS) entry which is preliminary data.</text>
</comment>
<dbReference type="EMBL" id="JACEEZ010012120">
    <property type="protein sequence ID" value="KAG0720873.1"/>
    <property type="molecule type" value="Genomic_DNA"/>
</dbReference>